<name>T0F540_9LEPT</name>
<sequence>MDFPRKDILYLWNSRVIFATNAMQTDFHEHYAATLAVSLKTNICIETDKGKEEYRVALVAPNTYHRTVSPGVEMVSLLIDPETYEYGAISEFIGTGKVKRLEISAFLPLMERLWELYYGNLNDAQAWELHLDLLQCVYPFRKLEKKIDERVKKIAHKIRTELPDSIRMKEIGKDFSISEDRLIRLFKENLGIPLRRYLLWVRVMRTVKLLKEGKNLTEAAHFAGFSDSAHFTRTFKENFGFVPSFFFGNLKSIEVRFCESEGFGS</sequence>
<dbReference type="GO" id="GO:0003700">
    <property type="term" value="F:DNA-binding transcription factor activity"/>
    <property type="evidence" value="ECO:0007669"/>
    <property type="project" value="InterPro"/>
</dbReference>
<keyword evidence="2 5" id="KW-0238">DNA-binding</keyword>
<comment type="caution">
    <text evidence="5">The sequence shown here is derived from an EMBL/GenBank/DDBJ whole genome shotgun (WGS) entry which is preliminary data.</text>
</comment>
<feature type="domain" description="HTH araC/xylS-type" evidence="4">
    <location>
        <begin position="152"/>
        <end position="249"/>
    </location>
</feature>
<dbReference type="PANTHER" id="PTHR43280:SF2">
    <property type="entry name" value="HTH-TYPE TRANSCRIPTIONAL REGULATOR EXSA"/>
    <property type="match status" value="1"/>
</dbReference>
<proteinExistence type="predicted"/>
<evidence type="ECO:0000256" key="3">
    <source>
        <dbReference type="ARBA" id="ARBA00023163"/>
    </source>
</evidence>
<dbReference type="AlphaFoldDB" id="T0F540"/>
<reference evidence="5" key="1">
    <citation type="submission" date="2013-05" db="EMBL/GenBank/DDBJ databases">
        <authorList>
            <person name="Harkins D.M."/>
            <person name="Durkin A.S."/>
            <person name="Brinkac L.M."/>
            <person name="Haft D.H."/>
            <person name="Selengut J.D."/>
            <person name="Sanka R."/>
            <person name="DePew J."/>
            <person name="Purushe J."/>
            <person name="Hartskeerl R.A."/>
            <person name="Ahmed A."/>
            <person name="van der Linden H."/>
            <person name="Goris M.G.A."/>
            <person name="Vinetz J.M."/>
            <person name="Sutton G.G."/>
            <person name="Nierman W.C."/>
            <person name="Fouts D.E."/>
        </authorList>
    </citation>
    <scope>NUCLEOTIDE SEQUENCE [LARGE SCALE GENOMIC DNA]</scope>
    <source>
        <strain evidence="5">5399</strain>
    </source>
</reference>
<protein>
    <submittedName>
        <fullName evidence="5">DNA-binding helix-turn-helix protein</fullName>
    </submittedName>
</protein>
<dbReference type="EMBL" id="AHMO02000008">
    <property type="protein sequence ID" value="EQA46230.1"/>
    <property type="molecule type" value="Genomic_DNA"/>
</dbReference>
<dbReference type="PROSITE" id="PS01124">
    <property type="entry name" value="HTH_ARAC_FAMILY_2"/>
    <property type="match status" value="1"/>
</dbReference>
<evidence type="ECO:0000313" key="6">
    <source>
        <dbReference type="Proteomes" id="UP000015454"/>
    </source>
</evidence>
<evidence type="ECO:0000313" key="5">
    <source>
        <dbReference type="EMBL" id="EQA46230.1"/>
    </source>
</evidence>
<organism evidence="5 6">
    <name type="scientific">Leptospira broomii serovar Hurstbridge str. 5399</name>
    <dbReference type="NCBI Taxonomy" id="1049789"/>
    <lineage>
        <taxon>Bacteria</taxon>
        <taxon>Pseudomonadati</taxon>
        <taxon>Spirochaetota</taxon>
        <taxon>Spirochaetia</taxon>
        <taxon>Leptospirales</taxon>
        <taxon>Leptospiraceae</taxon>
        <taxon>Leptospira</taxon>
    </lineage>
</organism>
<keyword evidence="3" id="KW-0804">Transcription</keyword>
<dbReference type="PANTHER" id="PTHR43280">
    <property type="entry name" value="ARAC-FAMILY TRANSCRIPTIONAL REGULATOR"/>
    <property type="match status" value="1"/>
</dbReference>
<gene>
    <name evidence="5" type="ORF">LEP1GSC050_4205</name>
</gene>
<dbReference type="InterPro" id="IPR009057">
    <property type="entry name" value="Homeodomain-like_sf"/>
</dbReference>
<dbReference type="GO" id="GO:0043565">
    <property type="term" value="F:sequence-specific DNA binding"/>
    <property type="evidence" value="ECO:0007669"/>
    <property type="project" value="InterPro"/>
</dbReference>
<evidence type="ECO:0000259" key="4">
    <source>
        <dbReference type="PROSITE" id="PS01124"/>
    </source>
</evidence>
<keyword evidence="6" id="KW-1185">Reference proteome</keyword>
<dbReference type="STRING" id="1049789.LEP1GSC050_4205"/>
<accession>T0F540</accession>
<dbReference type="InterPro" id="IPR018060">
    <property type="entry name" value="HTH_AraC"/>
</dbReference>
<dbReference type="Pfam" id="PF12833">
    <property type="entry name" value="HTH_18"/>
    <property type="match status" value="1"/>
</dbReference>
<dbReference type="Proteomes" id="UP000015454">
    <property type="component" value="Unassembled WGS sequence"/>
</dbReference>
<keyword evidence="1" id="KW-0805">Transcription regulation</keyword>
<evidence type="ECO:0000256" key="1">
    <source>
        <dbReference type="ARBA" id="ARBA00023015"/>
    </source>
</evidence>
<dbReference type="RefSeq" id="WP_020987788.1">
    <property type="nucleotide sequence ID" value="NZ_AHMO02000008.1"/>
</dbReference>
<dbReference type="SUPFAM" id="SSF46689">
    <property type="entry name" value="Homeodomain-like"/>
    <property type="match status" value="1"/>
</dbReference>
<evidence type="ECO:0000256" key="2">
    <source>
        <dbReference type="ARBA" id="ARBA00023125"/>
    </source>
</evidence>
<dbReference type="SMART" id="SM00342">
    <property type="entry name" value="HTH_ARAC"/>
    <property type="match status" value="1"/>
</dbReference>
<dbReference type="Gene3D" id="1.10.10.60">
    <property type="entry name" value="Homeodomain-like"/>
    <property type="match status" value="1"/>
</dbReference>